<comment type="caution">
    <text evidence="3">The sequence shown here is derived from an EMBL/GenBank/DDBJ whole genome shotgun (WGS) entry which is preliminary data.</text>
</comment>
<organism evidence="3 4">
    <name type="scientific">Candidatus Kaiserbacteria bacterium RIFCSPLOWO2_12_FULL_45_26</name>
    <dbReference type="NCBI Taxonomy" id="1798525"/>
    <lineage>
        <taxon>Bacteria</taxon>
        <taxon>Candidatus Kaiseribacteriota</taxon>
    </lineage>
</organism>
<keyword evidence="2" id="KW-0812">Transmembrane</keyword>
<evidence type="ECO:0000256" key="2">
    <source>
        <dbReference type="SAM" id="Phobius"/>
    </source>
</evidence>
<accession>A0A1F6FGW0</accession>
<gene>
    <name evidence="3" type="ORF">A3G90_03495</name>
</gene>
<dbReference type="Proteomes" id="UP000177325">
    <property type="component" value="Unassembled WGS sequence"/>
</dbReference>
<sequence>MTQKWNLQDIRPAEPRRRTPVTRPIDQPRPVERGGTMDLSVPPDDSETIDVRDGNKESKKKYILLSSIVAFLIISVFGLSAMLSKTTLTVYPEFREPVVNAEFIAYPDRREGSLSYEVITIDSTGEMQVKATGEEFVEEQAKGFLEIIKTTPGSERLIKNTRFRSPDGKIFRIQESVVVPGAIEDTTGKLVPGTIRTEVFADAVGEEYNLAANTRFDVPGFKESNLNELYDAIYAVNRDAMTGGFSGQKFIINDDELSTARQELQLKLRNELLARIETEKPAGFTTFPSSVALTFEPLSTVSYGENLVTIREKAVLQMPLFKQEDFAAYLAKETISTYNREQVRIVDTSVLDFSYVDLATNSTNIANLTSLTFKVVGKPTIVSEFDAEQLQKDLAGKSKTSISTVLTAHPGIRSALVSSKPFWRRSFPEEPKDIIIVEVIGEE</sequence>
<proteinExistence type="predicted"/>
<evidence type="ECO:0008006" key="5">
    <source>
        <dbReference type="Google" id="ProtNLM"/>
    </source>
</evidence>
<name>A0A1F6FGW0_9BACT</name>
<reference evidence="3 4" key="1">
    <citation type="journal article" date="2016" name="Nat. Commun.">
        <title>Thousands of microbial genomes shed light on interconnected biogeochemical processes in an aquifer system.</title>
        <authorList>
            <person name="Anantharaman K."/>
            <person name="Brown C.T."/>
            <person name="Hug L.A."/>
            <person name="Sharon I."/>
            <person name="Castelle C.J."/>
            <person name="Probst A.J."/>
            <person name="Thomas B.C."/>
            <person name="Singh A."/>
            <person name="Wilkins M.J."/>
            <person name="Karaoz U."/>
            <person name="Brodie E.L."/>
            <person name="Williams K.H."/>
            <person name="Hubbard S.S."/>
            <person name="Banfield J.F."/>
        </authorList>
    </citation>
    <scope>NUCLEOTIDE SEQUENCE [LARGE SCALE GENOMIC DNA]</scope>
</reference>
<dbReference type="AlphaFoldDB" id="A0A1F6FGW0"/>
<keyword evidence="2" id="KW-0472">Membrane</keyword>
<feature type="region of interest" description="Disordered" evidence="1">
    <location>
        <begin position="1"/>
        <end position="48"/>
    </location>
</feature>
<dbReference type="STRING" id="1798525.A3G90_03495"/>
<evidence type="ECO:0000256" key="1">
    <source>
        <dbReference type="SAM" id="MobiDB-lite"/>
    </source>
</evidence>
<feature type="transmembrane region" description="Helical" evidence="2">
    <location>
        <begin position="62"/>
        <end position="83"/>
    </location>
</feature>
<evidence type="ECO:0000313" key="3">
    <source>
        <dbReference type="EMBL" id="OGG85099.1"/>
    </source>
</evidence>
<protein>
    <recommendedName>
        <fullName evidence="5">Baseplate protein J-like domain-containing protein</fullName>
    </recommendedName>
</protein>
<evidence type="ECO:0000313" key="4">
    <source>
        <dbReference type="Proteomes" id="UP000177325"/>
    </source>
</evidence>
<dbReference type="EMBL" id="MFMM01000001">
    <property type="protein sequence ID" value="OGG85099.1"/>
    <property type="molecule type" value="Genomic_DNA"/>
</dbReference>
<keyword evidence="2" id="KW-1133">Transmembrane helix</keyword>